<comment type="caution">
    <text evidence="1">The sequence shown here is derived from an EMBL/GenBank/DDBJ whole genome shotgun (WGS) entry which is preliminary data.</text>
</comment>
<dbReference type="EMBL" id="BBLT01000001">
    <property type="protein sequence ID" value="GAL83445.1"/>
    <property type="molecule type" value="Genomic_DNA"/>
</dbReference>
<protein>
    <submittedName>
        <fullName evidence="1">Uncharacterized protein</fullName>
    </submittedName>
</protein>
<dbReference type="AlphaFoldDB" id="A0A098L984"/>
<dbReference type="Proteomes" id="UP000030185">
    <property type="component" value="Unassembled WGS sequence"/>
</dbReference>
<dbReference type="STRING" id="153721.MYP_672"/>
<name>A0A098L984_9BACT</name>
<organism evidence="1 2">
    <name type="scientific">Sporocytophaga myxococcoides</name>
    <dbReference type="NCBI Taxonomy" id="153721"/>
    <lineage>
        <taxon>Bacteria</taxon>
        <taxon>Pseudomonadati</taxon>
        <taxon>Bacteroidota</taxon>
        <taxon>Cytophagia</taxon>
        <taxon>Cytophagales</taxon>
        <taxon>Cytophagaceae</taxon>
        <taxon>Sporocytophaga</taxon>
    </lineage>
</organism>
<gene>
    <name evidence="1" type="ORF">MYP_672</name>
</gene>
<reference evidence="1 2" key="1">
    <citation type="submission" date="2014-09" db="EMBL/GenBank/DDBJ databases">
        <title>Sporocytophaga myxococcoides PG-01 genome sequencing.</title>
        <authorList>
            <person name="Liu L."/>
            <person name="Gao P.J."/>
            <person name="Chen G.J."/>
            <person name="Wang L.S."/>
        </authorList>
    </citation>
    <scope>NUCLEOTIDE SEQUENCE [LARGE SCALE GENOMIC DNA]</scope>
    <source>
        <strain evidence="1 2">PG-01</strain>
    </source>
</reference>
<keyword evidence="2" id="KW-1185">Reference proteome</keyword>
<accession>A0A098L984</accession>
<proteinExistence type="predicted"/>
<evidence type="ECO:0000313" key="2">
    <source>
        <dbReference type="Proteomes" id="UP000030185"/>
    </source>
</evidence>
<evidence type="ECO:0000313" key="1">
    <source>
        <dbReference type="EMBL" id="GAL83445.1"/>
    </source>
</evidence>
<sequence>MKRLLNFSDAQDLRQTFNRMCMELSTNTEFYSSVSKERKEDIMFIWAFFEQLADPNTQPLE</sequence>